<gene>
    <name evidence="1" type="ORF">Psal009_03679</name>
</gene>
<name>A0A9Q6PTW0_PISSA</name>
<keyword evidence="1" id="KW-0614">Plasmid</keyword>
<geneLocation type="plasmid" evidence="1 2">
    <name>unnamed2</name>
</geneLocation>
<proteinExistence type="predicted"/>
<organism evidence="1 2">
    <name type="scientific">Piscirickettsia salmonis</name>
    <dbReference type="NCBI Taxonomy" id="1238"/>
    <lineage>
        <taxon>Bacteria</taxon>
        <taxon>Pseudomonadati</taxon>
        <taxon>Pseudomonadota</taxon>
        <taxon>Gammaproteobacteria</taxon>
        <taxon>Thiotrichales</taxon>
        <taxon>Piscirickettsiaceae</taxon>
        <taxon>Piscirickettsia</taxon>
    </lineage>
</organism>
<evidence type="ECO:0000313" key="2">
    <source>
        <dbReference type="Proteomes" id="UP000422232"/>
    </source>
</evidence>
<dbReference type="RefSeq" id="WP_230383477.1">
    <property type="nucleotide sequence ID" value="NZ_CP033945.1"/>
</dbReference>
<dbReference type="Proteomes" id="UP000422232">
    <property type="component" value="Plasmid unnamed2"/>
</dbReference>
<dbReference type="EMBL" id="CP038910">
    <property type="protein sequence ID" value="QGO07720.1"/>
    <property type="molecule type" value="Genomic_DNA"/>
</dbReference>
<evidence type="ECO:0000313" key="1">
    <source>
        <dbReference type="EMBL" id="QGO07720.1"/>
    </source>
</evidence>
<accession>A0A9Q6PTW0</accession>
<dbReference type="AlphaFoldDB" id="A0A9Q6PTW0"/>
<protein>
    <submittedName>
        <fullName evidence="1">Uncharacterized protein</fullName>
    </submittedName>
</protein>
<sequence length="142" mass="15647">MLNITQVRSMLADWGDYIQRGAEHGSSNSIFGMIQKYGGVVIQNNNSGNDPYIANSDALEVDRIVNELLHSDCKSDQTMARILVIHYGITGSAVKKQATFRISVAVYNSFLSKGVSYVRGCLNRPPSSEVQHYPTLSGHKIL</sequence>
<keyword evidence="2" id="KW-1185">Reference proteome</keyword>
<reference evidence="1 2" key="1">
    <citation type="submission" date="2019-04" db="EMBL/GenBank/DDBJ databases">
        <title>Complete genome sequencing of Piscirickettsia salmonis strain Psal-009.</title>
        <authorList>
            <person name="Schober I."/>
            <person name="Bunk B."/>
            <person name="Sproer C."/>
            <person name="Carril G.P."/>
            <person name="Riedel T."/>
            <person name="Flores-Herrera P.A."/>
            <person name="Nourdin-Galindo G."/>
            <person name="Marshall S.H."/>
            <person name="Overmann J."/>
        </authorList>
    </citation>
    <scope>NUCLEOTIDE SEQUENCE [LARGE SCALE GENOMIC DNA]</scope>
    <source>
        <strain evidence="1 2">Psal-009</strain>
        <plasmid evidence="1 2">unnamed2</plasmid>
    </source>
</reference>